<organism evidence="2 3">
    <name type="scientific">candidate division WWE3 bacterium RIFCSPLOWO2_01_FULL_41_18</name>
    <dbReference type="NCBI Taxonomy" id="1802625"/>
    <lineage>
        <taxon>Bacteria</taxon>
        <taxon>Katanobacteria</taxon>
    </lineage>
</organism>
<dbReference type="Proteomes" id="UP000176504">
    <property type="component" value="Unassembled WGS sequence"/>
</dbReference>
<proteinExistence type="predicted"/>
<dbReference type="EMBL" id="MEVI01000003">
    <property type="protein sequence ID" value="OGC55022.1"/>
    <property type="molecule type" value="Genomic_DNA"/>
</dbReference>
<comment type="caution">
    <text evidence="2">The sequence shown here is derived from an EMBL/GenBank/DDBJ whole genome shotgun (WGS) entry which is preliminary data.</text>
</comment>
<reference evidence="2 3" key="1">
    <citation type="journal article" date="2016" name="Nat. Commun.">
        <title>Thousands of microbial genomes shed light on interconnected biogeochemical processes in an aquifer system.</title>
        <authorList>
            <person name="Anantharaman K."/>
            <person name="Brown C.T."/>
            <person name="Hug L.A."/>
            <person name="Sharon I."/>
            <person name="Castelle C.J."/>
            <person name="Probst A.J."/>
            <person name="Thomas B.C."/>
            <person name="Singh A."/>
            <person name="Wilkins M.J."/>
            <person name="Karaoz U."/>
            <person name="Brodie E.L."/>
            <person name="Williams K.H."/>
            <person name="Hubbard S.S."/>
            <person name="Banfield J.F."/>
        </authorList>
    </citation>
    <scope>NUCLEOTIDE SEQUENCE [LARGE SCALE GENOMIC DNA]</scope>
</reference>
<dbReference type="CDD" id="cd07247">
    <property type="entry name" value="SgaA_N_like"/>
    <property type="match status" value="1"/>
</dbReference>
<dbReference type="PANTHER" id="PTHR33993">
    <property type="entry name" value="GLYOXALASE-RELATED"/>
    <property type="match status" value="1"/>
</dbReference>
<dbReference type="Pfam" id="PF00903">
    <property type="entry name" value="Glyoxalase"/>
    <property type="match status" value="1"/>
</dbReference>
<dbReference type="AlphaFoldDB" id="A0A1F4VCP8"/>
<protein>
    <submittedName>
        <fullName evidence="2">Glyoxalase</fullName>
    </submittedName>
</protein>
<dbReference type="InterPro" id="IPR004360">
    <property type="entry name" value="Glyas_Fos-R_dOase_dom"/>
</dbReference>
<evidence type="ECO:0000313" key="3">
    <source>
        <dbReference type="Proteomes" id="UP000176504"/>
    </source>
</evidence>
<gene>
    <name evidence="2" type="ORF">A3A78_03505</name>
</gene>
<dbReference type="InterPro" id="IPR029068">
    <property type="entry name" value="Glyas_Bleomycin-R_OHBP_Dase"/>
</dbReference>
<name>A0A1F4VCP8_UNCKA</name>
<dbReference type="SUPFAM" id="SSF54593">
    <property type="entry name" value="Glyoxalase/Bleomycin resistance protein/Dihydroxybiphenyl dioxygenase"/>
    <property type="match status" value="1"/>
</dbReference>
<dbReference type="PROSITE" id="PS51819">
    <property type="entry name" value="VOC"/>
    <property type="match status" value="1"/>
</dbReference>
<evidence type="ECO:0000313" key="2">
    <source>
        <dbReference type="EMBL" id="OGC55022.1"/>
    </source>
</evidence>
<evidence type="ECO:0000259" key="1">
    <source>
        <dbReference type="PROSITE" id="PS51819"/>
    </source>
</evidence>
<dbReference type="InterPro" id="IPR052164">
    <property type="entry name" value="Anthracycline_SecMetBiosynth"/>
</dbReference>
<dbReference type="Gene3D" id="3.10.180.10">
    <property type="entry name" value="2,3-Dihydroxybiphenyl 1,2-Dioxygenase, domain 1"/>
    <property type="match status" value="1"/>
</dbReference>
<sequence length="127" mass="14049">MDKVVHFEVPADNVERAQKFYGDVFGWEIHKAPLDTSDYYFVHTVETDDKGMPKESGAINGGMMKRQSPSESVVIVLSVASLQRSLDKVEEAGGKVVTPEMKVGDMGLYARVTDTEGNVIGLWQNLK</sequence>
<dbReference type="InterPro" id="IPR037523">
    <property type="entry name" value="VOC_core"/>
</dbReference>
<feature type="domain" description="VOC" evidence="1">
    <location>
        <begin position="3"/>
        <end position="125"/>
    </location>
</feature>
<accession>A0A1F4VCP8</accession>
<dbReference type="PANTHER" id="PTHR33993:SF2">
    <property type="entry name" value="VOC DOMAIN-CONTAINING PROTEIN"/>
    <property type="match status" value="1"/>
</dbReference>